<dbReference type="Pfam" id="PF22938">
    <property type="entry name" value="Integrase_p58_C"/>
    <property type="match status" value="1"/>
</dbReference>
<keyword evidence="7" id="KW-0378">Hydrolase</keyword>
<dbReference type="CDD" id="cd09274">
    <property type="entry name" value="RNase_HI_RT_Ty3"/>
    <property type="match status" value="1"/>
</dbReference>
<proteinExistence type="predicted"/>
<dbReference type="Pfam" id="PF00078">
    <property type="entry name" value="RVT_1"/>
    <property type="match status" value="1"/>
</dbReference>
<feature type="compositionally biased region" description="Polar residues" evidence="10">
    <location>
        <begin position="154"/>
        <end position="170"/>
    </location>
</feature>
<dbReference type="PROSITE" id="PS50158">
    <property type="entry name" value="ZF_CCHC"/>
    <property type="match status" value="1"/>
</dbReference>
<dbReference type="CDD" id="cd00303">
    <property type="entry name" value="retropepsin_like"/>
    <property type="match status" value="1"/>
</dbReference>
<keyword evidence="6" id="KW-0255">Endonuclease</keyword>
<dbReference type="Gene3D" id="3.30.420.10">
    <property type="entry name" value="Ribonuclease H-like superfamily/Ribonuclease H"/>
    <property type="match status" value="1"/>
</dbReference>
<evidence type="ECO:0000259" key="11">
    <source>
        <dbReference type="PROSITE" id="PS50158"/>
    </source>
</evidence>
<dbReference type="InterPro" id="IPR036397">
    <property type="entry name" value="RNaseH_sf"/>
</dbReference>
<dbReference type="GO" id="GO:0003676">
    <property type="term" value="F:nucleic acid binding"/>
    <property type="evidence" value="ECO:0007669"/>
    <property type="project" value="InterPro"/>
</dbReference>
<dbReference type="InterPro" id="IPR050951">
    <property type="entry name" value="Retrovirus_Pol_polyprotein"/>
</dbReference>
<dbReference type="Pfam" id="PF03732">
    <property type="entry name" value="Retrotrans_gag"/>
    <property type="match status" value="1"/>
</dbReference>
<accession>A0A8J2REK1</accession>
<feature type="domain" description="CCHC-type" evidence="11">
    <location>
        <begin position="613"/>
        <end position="628"/>
    </location>
</feature>
<dbReference type="InterPro" id="IPR041588">
    <property type="entry name" value="Integrase_H2C2"/>
</dbReference>
<dbReference type="FunFam" id="3.10.20.370:FF:000001">
    <property type="entry name" value="Retrovirus-related Pol polyprotein from transposon 17.6-like protein"/>
    <property type="match status" value="1"/>
</dbReference>
<dbReference type="SMART" id="SM00343">
    <property type="entry name" value="ZnF_C2HC"/>
    <property type="match status" value="1"/>
</dbReference>
<evidence type="ECO:0000256" key="4">
    <source>
        <dbReference type="ARBA" id="ARBA00022695"/>
    </source>
</evidence>
<protein>
    <recommendedName>
        <fullName evidence="1">RNA-directed DNA polymerase</fullName>
        <ecNumber evidence="1">2.7.7.49</ecNumber>
    </recommendedName>
</protein>
<dbReference type="EC" id="2.7.7.49" evidence="1"/>
<dbReference type="GO" id="GO:0006508">
    <property type="term" value="P:proteolysis"/>
    <property type="evidence" value="ECO:0007669"/>
    <property type="project" value="UniProtKB-KW"/>
</dbReference>
<dbReference type="Gene3D" id="3.30.70.270">
    <property type="match status" value="2"/>
</dbReference>
<dbReference type="OrthoDB" id="6382106at2759"/>
<dbReference type="InterPro" id="IPR043502">
    <property type="entry name" value="DNA/RNA_pol_sf"/>
</dbReference>
<evidence type="ECO:0000259" key="13">
    <source>
        <dbReference type="PROSITE" id="PS50994"/>
    </source>
</evidence>
<feature type="compositionally biased region" description="Polar residues" evidence="10">
    <location>
        <begin position="585"/>
        <end position="605"/>
    </location>
</feature>
<keyword evidence="3" id="KW-0808">Transferase</keyword>
<feature type="region of interest" description="Disordered" evidence="10">
    <location>
        <begin position="831"/>
        <end position="858"/>
    </location>
</feature>
<feature type="compositionally biased region" description="Polar residues" evidence="10">
    <location>
        <begin position="1806"/>
        <end position="1818"/>
    </location>
</feature>
<dbReference type="InterPro" id="IPR043128">
    <property type="entry name" value="Rev_trsase/Diguanyl_cyclase"/>
</dbReference>
<evidence type="ECO:0000259" key="12">
    <source>
        <dbReference type="PROSITE" id="PS50878"/>
    </source>
</evidence>
<evidence type="ECO:0000313" key="14">
    <source>
        <dbReference type="EMBL" id="CAH0100491.1"/>
    </source>
</evidence>
<dbReference type="Gene3D" id="3.10.10.10">
    <property type="entry name" value="HIV Type 1 Reverse Transcriptase, subunit A, domain 1"/>
    <property type="match status" value="1"/>
</dbReference>
<feature type="compositionally biased region" description="Polar residues" evidence="10">
    <location>
        <begin position="37"/>
        <end position="46"/>
    </location>
</feature>
<feature type="region of interest" description="Disordered" evidence="10">
    <location>
        <begin position="568"/>
        <end position="607"/>
    </location>
</feature>
<evidence type="ECO:0000256" key="1">
    <source>
        <dbReference type="ARBA" id="ARBA00012493"/>
    </source>
</evidence>
<evidence type="ECO:0000256" key="7">
    <source>
        <dbReference type="ARBA" id="ARBA00022801"/>
    </source>
</evidence>
<dbReference type="Pfam" id="PF17921">
    <property type="entry name" value="Integrase_H2C2"/>
    <property type="match status" value="1"/>
</dbReference>
<keyword evidence="15" id="KW-1185">Reference proteome</keyword>
<dbReference type="InterPro" id="IPR041373">
    <property type="entry name" value="RT_RNaseH"/>
</dbReference>
<dbReference type="SUPFAM" id="SSF50630">
    <property type="entry name" value="Acid proteases"/>
    <property type="match status" value="1"/>
</dbReference>
<keyword evidence="4" id="KW-0548">Nucleotidyltransferase</keyword>
<dbReference type="SUPFAM" id="SSF53098">
    <property type="entry name" value="Ribonuclease H-like"/>
    <property type="match status" value="1"/>
</dbReference>
<feature type="region of interest" description="Disordered" evidence="10">
    <location>
        <begin position="1"/>
        <end position="231"/>
    </location>
</feature>
<keyword evidence="2" id="KW-0645">Protease</keyword>
<dbReference type="FunFam" id="3.10.10.10:FF:000007">
    <property type="entry name" value="Retrovirus-related Pol polyprotein from transposon 17.6-like Protein"/>
    <property type="match status" value="1"/>
</dbReference>
<dbReference type="Pfam" id="PF13975">
    <property type="entry name" value="gag-asp_proteas"/>
    <property type="match status" value="1"/>
</dbReference>
<dbReference type="InterPro" id="IPR054465">
    <property type="entry name" value="Integrase_p58-like_C"/>
</dbReference>
<dbReference type="GO" id="GO:0008233">
    <property type="term" value="F:peptidase activity"/>
    <property type="evidence" value="ECO:0007669"/>
    <property type="project" value="UniProtKB-KW"/>
</dbReference>
<dbReference type="GO" id="GO:0003964">
    <property type="term" value="F:RNA-directed DNA polymerase activity"/>
    <property type="evidence" value="ECO:0007669"/>
    <property type="project" value="UniProtKB-KW"/>
</dbReference>
<dbReference type="Pfam" id="PF17917">
    <property type="entry name" value="RT_RNaseH"/>
    <property type="match status" value="1"/>
</dbReference>
<keyword evidence="9" id="KW-0863">Zinc-finger</keyword>
<dbReference type="InterPro" id="IPR036875">
    <property type="entry name" value="Znf_CCHC_sf"/>
</dbReference>
<feature type="domain" description="Reverse transcriptase" evidence="12">
    <location>
        <begin position="996"/>
        <end position="1175"/>
    </location>
</feature>
<gene>
    <name evidence="14" type="ORF">DGAL_LOCUS2744</name>
</gene>
<dbReference type="PROSITE" id="PS50994">
    <property type="entry name" value="INTEGRASE"/>
    <property type="match status" value="1"/>
</dbReference>
<dbReference type="InterPro" id="IPR001878">
    <property type="entry name" value="Znf_CCHC"/>
</dbReference>
<dbReference type="GO" id="GO:0008270">
    <property type="term" value="F:zinc ion binding"/>
    <property type="evidence" value="ECO:0007669"/>
    <property type="project" value="UniProtKB-KW"/>
</dbReference>
<dbReference type="SUPFAM" id="SSF57756">
    <property type="entry name" value="Retrovirus zinc finger-like domains"/>
    <property type="match status" value="1"/>
</dbReference>
<dbReference type="FunFam" id="3.30.70.270:FF:000020">
    <property type="entry name" value="Transposon Tf2-6 polyprotein-like Protein"/>
    <property type="match status" value="1"/>
</dbReference>
<feature type="region of interest" description="Disordered" evidence="10">
    <location>
        <begin position="1392"/>
        <end position="1414"/>
    </location>
</feature>
<evidence type="ECO:0000256" key="3">
    <source>
        <dbReference type="ARBA" id="ARBA00022679"/>
    </source>
</evidence>
<evidence type="ECO:0000256" key="6">
    <source>
        <dbReference type="ARBA" id="ARBA00022759"/>
    </source>
</evidence>
<dbReference type="GO" id="GO:0015074">
    <property type="term" value="P:DNA integration"/>
    <property type="evidence" value="ECO:0007669"/>
    <property type="project" value="InterPro"/>
</dbReference>
<name>A0A8J2REK1_9CRUS</name>
<feature type="compositionally biased region" description="Low complexity" evidence="10">
    <location>
        <begin position="843"/>
        <end position="852"/>
    </location>
</feature>
<feature type="region of interest" description="Disordered" evidence="10">
    <location>
        <begin position="1796"/>
        <end position="1832"/>
    </location>
</feature>
<reference evidence="14" key="1">
    <citation type="submission" date="2021-11" db="EMBL/GenBank/DDBJ databases">
        <authorList>
            <person name="Schell T."/>
        </authorList>
    </citation>
    <scope>NUCLEOTIDE SEQUENCE</scope>
    <source>
        <strain evidence="14">M5</strain>
    </source>
</reference>
<feature type="compositionally biased region" description="Polar residues" evidence="10">
    <location>
        <begin position="107"/>
        <end position="124"/>
    </location>
</feature>
<dbReference type="Gene3D" id="3.10.20.370">
    <property type="match status" value="1"/>
</dbReference>
<dbReference type="GO" id="GO:0042575">
    <property type="term" value="C:DNA polymerase complex"/>
    <property type="evidence" value="ECO:0007669"/>
    <property type="project" value="UniProtKB-ARBA"/>
</dbReference>
<dbReference type="CDD" id="cd01647">
    <property type="entry name" value="RT_LTR"/>
    <property type="match status" value="1"/>
</dbReference>
<keyword evidence="5" id="KW-0540">Nuclease</keyword>
<feature type="region of interest" description="Disordered" evidence="10">
    <location>
        <begin position="283"/>
        <end position="326"/>
    </location>
</feature>
<dbReference type="InterPro" id="IPR005162">
    <property type="entry name" value="Retrotrans_gag_dom"/>
</dbReference>
<evidence type="ECO:0000256" key="10">
    <source>
        <dbReference type="SAM" id="MobiDB-lite"/>
    </source>
</evidence>
<evidence type="ECO:0000256" key="5">
    <source>
        <dbReference type="ARBA" id="ARBA00022722"/>
    </source>
</evidence>
<dbReference type="InterPro" id="IPR021109">
    <property type="entry name" value="Peptidase_aspartic_dom_sf"/>
</dbReference>
<dbReference type="PROSITE" id="PS50878">
    <property type="entry name" value="RT_POL"/>
    <property type="match status" value="1"/>
</dbReference>
<keyword evidence="9" id="KW-0862">Zinc</keyword>
<dbReference type="SUPFAM" id="SSF56672">
    <property type="entry name" value="DNA/RNA polymerases"/>
    <property type="match status" value="1"/>
</dbReference>
<dbReference type="Pfam" id="PF00665">
    <property type="entry name" value="rve"/>
    <property type="match status" value="1"/>
</dbReference>
<evidence type="ECO:0000256" key="2">
    <source>
        <dbReference type="ARBA" id="ARBA00022670"/>
    </source>
</evidence>
<dbReference type="InterPro" id="IPR001584">
    <property type="entry name" value="Integrase_cat-core"/>
</dbReference>
<dbReference type="InterPro" id="IPR000477">
    <property type="entry name" value="RT_dom"/>
</dbReference>
<dbReference type="Gene3D" id="4.10.60.10">
    <property type="entry name" value="Zinc finger, CCHC-type"/>
    <property type="match status" value="1"/>
</dbReference>
<dbReference type="InterPro" id="IPR012337">
    <property type="entry name" value="RNaseH-like_sf"/>
</dbReference>
<dbReference type="Proteomes" id="UP000789390">
    <property type="component" value="Unassembled WGS sequence"/>
</dbReference>
<sequence>MSEQTRRTSKRAQGIAASPPLEPSKKTRDNKRKDNQTAEQAPTEEQGTAERPREGTEAAESPPLAGASSTQTNPRRKCGYNRREADQTRNGTTHTGRDSGFVDRSQLENSAQEPAQPTNTQQARANRAPTIEEDDSSTQGSTQSLAWDNYDLQRGTQGRTRPQDTRNSQPTDEEEDGTANRTGEPGGTPSRREETDPPTEDDDDVFEQEELFSPARNDGNPIEEDEEDLFTPVRLWNQRSDQLNPERTETNISYNQLTEVISESETENEDPTARLLASFNSTPTRPIIRSTTPTTQTNTSQIPQTNQPTTNRPNITPTQQNRNPTKRQATNMAAGLLKFKAPPTFSGKAGEDPADWIDRYEVLADYNRWSDDDKRLNFGIYMEGPARQWFQCLTPPTQWADTAAVAAAQGVARTPAVVGMRSVFTKEFLQDSYAGYQENKLRNRKQGANEPAAEYYYEVMNLCRLMDPNMTEAAKIHHLYQGLKRTLVKKIWVLQPKTCAEFLATIRRHTEATDIAQNQGWAVHTLVTDKEEARVAAIGREQQSNKAEEEPSLKQLLEVVQQLQGEIIAIKKRPPRRDRPDNKGPQYNNTTHPYTQSNQTTTPQRTADGRPICFYCKEDGHIKRYCPKKKIDDETQSNTQRNTTVALMSTSDDECDKEIPLLKIDVAQLLVENVTIGKDGAEREIEAVIDTGAAVSIVSPRIAADLALELKTWGGPSIVMVNGQRTPPLGRVELSLTIGTKSIKADLLVLEMRGIDVLLGNDVLRRFKTLEIEYGTGKPKMRFGELPVSLVMEDPHTRPTDKIIASKGIRIPARSMAAVEVVQNEAVRESPDGRPWLIEPTRRTNPGPTPGRALLPGDRPTTLILMMNLENRPVFIHKGMVLGHRTEIRTEGTEISEDDRPPTPRACMTTTEQTAKDLDFRASINQDLTEEEIDDIERALRDNGDCFARDGDQLGRCNVAEHEIHLIENTGPIYQAPRQTSWKEEEIQRDLTKEMLRKKVIARASGPWGARVLLLQKKDGTWRFCLDFRPLNGITIFSVYPMPNIDRTLSRLHGAKIFSVMDLESGYWQIPMRKEDREKTAFVTADGTFHFLVMPFGLCTAQATFQRTMDTVLGGLRWTACLVYLDDIIVYASNTEEHSKRLRLVLEALQKANLKLKLPKCRFGESAITALGHRINADGISPDPEKIDAVARFPPPSPTAKRAKKVKLIKSYLGLCSYYRRHMPGFAEIAKPLFDLTKEKTLFIWTTAHQTSFDKLKELLSKAATLAYPDPSAEFEIHPDACGYGVGAVLLQKQAGIERPLAFASRLMTPSERNFSITEKECLALVWAVKKFRPFIWGCPIKIVTDHHALCWLQSKSDLAGRLARWAMTLSEHKYTITHKNGKLHQDADALSRYPTNDENDRPQTTTDTHSDAPICLLTQDNRNELQEGQQREWAYVFENQEAGRETTNYTIENGLLYRMQITGEGEGEIELRLCIPRNFKTAILQACHDDTTAGHLGENRTYDKVAQRYFWNGIFRDVERFLEVSQVEKPWSRVGMDILGPFPTSQVGNRYIIVAVDYVTKWAEATALPLAGAQQVADFFLNEVLLRHGAPRKLTTDQGKCFTAKMMQKVVRAMETNHQTTTAYHPQANGLVERLNHTLADMLSIKQESTGKSPFYLMHGRHPVLPIDAICGADPDPKQLVRVESRGPGNFETWMLSNLQRAFAEVDARNQKVQRRYKRHYDETRQEGDTYIPGQKVLVYRPTRKIGLAEKLLHRWHGPYVVEQQLTPLNYEIRLIPGKKTEIVHVERMKKFTDPIRMDQGLEQADTNTKDTPSLSTEPAKKSGGDIEQAP</sequence>
<feature type="compositionally biased region" description="Low complexity" evidence="10">
    <location>
        <begin position="283"/>
        <end position="321"/>
    </location>
</feature>
<dbReference type="EMBL" id="CAKKLH010000037">
    <property type="protein sequence ID" value="CAH0100491.1"/>
    <property type="molecule type" value="Genomic_DNA"/>
</dbReference>
<dbReference type="FunFam" id="1.10.340.70:FF:000001">
    <property type="entry name" value="Retrovirus-related Pol polyprotein from transposon gypsy-like Protein"/>
    <property type="match status" value="1"/>
</dbReference>
<feature type="domain" description="Integrase catalytic" evidence="13">
    <location>
        <begin position="1527"/>
        <end position="1644"/>
    </location>
</feature>
<dbReference type="GO" id="GO:0004519">
    <property type="term" value="F:endonuclease activity"/>
    <property type="evidence" value="ECO:0007669"/>
    <property type="project" value="UniProtKB-KW"/>
</dbReference>
<organism evidence="14 15">
    <name type="scientific">Daphnia galeata</name>
    <dbReference type="NCBI Taxonomy" id="27404"/>
    <lineage>
        <taxon>Eukaryota</taxon>
        <taxon>Metazoa</taxon>
        <taxon>Ecdysozoa</taxon>
        <taxon>Arthropoda</taxon>
        <taxon>Crustacea</taxon>
        <taxon>Branchiopoda</taxon>
        <taxon>Diplostraca</taxon>
        <taxon>Cladocera</taxon>
        <taxon>Anomopoda</taxon>
        <taxon>Daphniidae</taxon>
        <taxon>Daphnia</taxon>
    </lineage>
</organism>
<dbReference type="Gene3D" id="2.40.70.10">
    <property type="entry name" value="Acid Proteases"/>
    <property type="match status" value="1"/>
</dbReference>
<dbReference type="PANTHER" id="PTHR37984:SF5">
    <property type="entry name" value="PROTEIN NYNRIN-LIKE"/>
    <property type="match status" value="1"/>
</dbReference>
<feature type="compositionally biased region" description="Basic and acidic residues" evidence="10">
    <location>
        <begin position="23"/>
        <end position="36"/>
    </location>
</feature>
<feature type="compositionally biased region" description="Polar residues" evidence="10">
    <location>
        <begin position="137"/>
        <end position="146"/>
    </location>
</feature>
<keyword evidence="9" id="KW-0479">Metal-binding</keyword>
<comment type="caution">
    <text evidence="14">The sequence shown here is derived from an EMBL/GenBank/DDBJ whole genome shotgun (WGS) entry which is preliminary data.</text>
</comment>
<feature type="compositionally biased region" description="Acidic residues" evidence="10">
    <location>
        <begin position="196"/>
        <end position="210"/>
    </location>
</feature>
<evidence type="ECO:0000256" key="9">
    <source>
        <dbReference type="PROSITE-ProRule" id="PRU00047"/>
    </source>
</evidence>
<keyword evidence="8" id="KW-0695">RNA-directed DNA polymerase</keyword>
<evidence type="ECO:0000313" key="15">
    <source>
        <dbReference type="Proteomes" id="UP000789390"/>
    </source>
</evidence>
<dbReference type="Gene3D" id="1.10.340.70">
    <property type="match status" value="1"/>
</dbReference>
<dbReference type="PANTHER" id="PTHR37984">
    <property type="entry name" value="PROTEIN CBG26694"/>
    <property type="match status" value="1"/>
</dbReference>
<evidence type="ECO:0000256" key="8">
    <source>
        <dbReference type="ARBA" id="ARBA00022918"/>
    </source>
</evidence>